<dbReference type="EMBL" id="ANAH02000004">
    <property type="protein sequence ID" value="EPX64295.1"/>
    <property type="molecule type" value="Genomic_DNA"/>
</dbReference>
<evidence type="ECO:0000313" key="2">
    <source>
        <dbReference type="Proteomes" id="UP000011682"/>
    </source>
</evidence>
<gene>
    <name evidence="1" type="ORF">D187_005429</name>
</gene>
<dbReference type="Proteomes" id="UP000011682">
    <property type="component" value="Unassembled WGS sequence"/>
</dbReference>
<dbReference type="AlphaFoldDB" id="S9PJ14"/>
<reference evidence="1" key="1">
    <citation type="submission" date="2013-05" db="EMBL/GenBank/DDBJ databases">
        <title>Genome assembly of Cystobacter fuscus DSM 2262.</title>
        <authorList>
            <person name="Sharma G."/>
            <person name="Khatri I."/>
            <person name="Kaur C."/>
            <person name="Mayilraj S."/>
            <person name="Subramanian S."/>
        </authorList>
    </citation>
    <scope>NUCLEOTIDE SEQUENCE [LARGE SCALE GENOMIC DNA]</scope>
    <source>
        <strain evidence="1">DSM 2262</strain>
    </source>
</reference>
<proteinExistence type="predicted"/>
<accession>S9PJ14</accession>
<comment type="caution">
    <text evidence="1">The sequence shown here is derived from an EMBL/GenBank/DDBJ whole genome shotgun (WGS) entry which is preliminary data.</text>
</comment>
<sequence>MTTWMISGTWVRPCVLEGSKPSASNLFWRGFFSTNGGASLVGSAGGVGVVSLDLFRASMMAAWFEWLTGLTDMGVPRADGRAECHQ</sequence>
<name>S9PJ14_CYSF2</name>
<protein>
    <submittedName>
        <fullName evidence="1">Uncharacterized protein</fullName>
    </submittedName>
</protein>
<organism evidence="1 2">
    <name type="scientific">Cystobacter fuscus (strain ATCC 25194 / DSM 2262 / NBRC 100088 / M29)</name>
    <dbReference type="NCBI Taxonomy" id="1242864"/>
    <lineage>
        <taxon>Bacteria</taxon>
        <taxon>Pseudomonadati</taxon>
        <taxon>Myxococcota</taxon>
        <taxon>Myxococcia</taxon>
        <taxon>Myxococcales</taxon>
        <taxon>Cystobacterineae</taxon>
        <taxon>Archangiaceae</taxon>
        <taxon>Cystobacter</taxon>
    </lineage>
</organism>
<keyword evidence="2" id="KW-1185">Reference proteome</keyword>
<evidence type="ECO:0000313" key="1">
    <source>
        <dbReference type="EMBL" id="EPX64295.1"/>
    </source>
</evidence>